<evidence type="ECO:0000313" key="2">
    <source>
        <dbReference type="EMBL" id="MYZ50442.1"/>
    </source>
</evidence>
<feature type="non-terminal residue" evidence="2">
    <location>
        <position position="90"/>
    </location>
</feature>
<protein>
    <submittedName>
        <fullName evidence="2">Bifunctional ADP-dependent NAD(P)H-hydrate dehydratase/NAD(P)H-hydrate epimerase</fullName>
    </submittedName>
</protein>
<gene>
    <name evidence="2" type="ORF">E4O86_22330</name>
</gene>
<keyword evidence="3" id="KW-1185">Reference proteome</keyword>
<accession>A0A964TAT7</accession>
<reference evidence="2" key="1">
    <citation type="submission" date="2019-03" db="EMBL/GenBank/DDBJ databases">
        <title>Afifella sp. nov., isolated from activated sludge.</title>
        <authorList>
            <person name="Li Q."/>
            <person name="Liu Y."/>
        </authorList>
    </citation>
    <scope>NUCLEOTIDE SEQUENCE</scope>
    <source>
        <strain evidence="2">L72</strain>
    </source>
</reference>
<organism evidence="2 3">
    <name type="scientific">Propylenella binzhouense</name>
    <dbReference type="NCBI Taxonomy" id="2555902"/>
    <lineage>
        <taxon>Bacteria</taxon>
        <taxon>Pseudomonadati</taxon>
        <taxon>Pseudomonadota</taxon>
        <taxon>Alphaproteobacteria</taxon>
        <taxon>Hyphomicrobiales</taxon>
        <taxon>Propylenellaceae</taxon>
        <taxon>Propylenella</taxon>
    </lineage>
</organism>
<dbReference type="Pfam" id="PF03853">
    <property type="entry name" value="YjeF_N"/>
    <property type="match status" value="1"/>
</dbReference>
<dbReference type="Proteomes" id="UP000773614">
    <property type="component" value="Unassembled WGS sequence"/>
</dbReference>
<dbReference type="InterPro" id="IPR004443">
    <property type="entry name" value="YjeF_N_dom"/>
</dbReference>
<dbReference type="SUPFAM" id="SSF64153">
    <property type="entry name" value="YjeF N-terminal domain-like"/>
    <property type="match status" value="1"/>
</dbReference>
<dbReference type="RefSeq" id="WP_281351656.1">
    <property type="nucleotide sequence ID" value="NZ_SPKJ01000174.1"/>
</dbReference>
<evidence type="ECO:0000313" key="3">
    <source>
        <dbReference type="Proteomes" id="UP000773614"/>
    </source>
</evidence>
<dbReference type="Gene3D" id="3.40.50.10260">
    <property type="entry name" value="YjeF N-terminal domain"/>
    <property type="match status" value="1"/>
</dbReference>
<evidence type="ECO:0000259" key="1">
    <source>
        <dbReference type="PROSITE" id="PS51385"/>
    </source>
</evidence>
<feature type="domain" description="YjeF N-terminal" evidence="1">
    <location>
        <begin position="10"/>
        <end position="90"/>
    </location>
</feature>
<dbReference type="PROSITE" id="PS51385">
    <property type="entry name" value="YJEF_N"/>
    <property type="match status" value="1"/>
</dbReference>
<proteinExistence type="predicted"/>
<name>A0A964TAT7_9HYPH</name>
<dbReference type="EMBL" id="SPKJ01000174">
    <property type="protein sequence ID" value="MYZ50442.1"/>
    <property type="molecule type" value="Genomic_DNA"/>
</dbReference>
<sequence>MLELLTPDEMAAADRLAARELGASWPLMAAAGAAVADAALAMAGEGAEILVLAGPGNNGGDGFVAAEALRRAGCRVRLALLGARDRLRGD</sequence>
<comment type="caution">
    <text evidence="2">The sequence shown here is derived from an EMBL/GenBank/DDBJ whole genome shotgun (WGS) entry which is preliminary data.</text>
</comment>
<dbReference type="AlphaFoldDB" id="A0A964TAT7"/>
<dbReference type="InterPro" id="IPR036652">
    <property type="entry name" value="YjeF_N_dom_sf"/>
</dbReference>